<reference evidence="1" key="2">
    <citation type="journal article" date="2022" name="New Phytol.">
        <title>Evolutionary transition to the ectomycorrhizal habit in the genomes of a hyperdiverse lineage of mushroom-forming fungi.</title>
        <authorList>
            <person name="Looney B."/>
            <person name="Miyauchi S."/>
            <person name="Morin E."/>
            <person name="Drula E."/>
            <person name="Courty P.E."/>
            <person name="Kohler A."/>
            <person name="Kuo A."/>
            <person name="LaButti K."/>
            <person name="Pangilinan J."/>
            <person name="Lipzen A."/>
            <person name="Riley R."/>
            <person name="Andreopoulos W."/>
            <person name="He G."/>
            <person name="Johnson J."/>
            <person name="Nolan M."/>
            <person name="Tritt A."/>
            <person name="Barry K.W."/>
            <person name="Grigoriev I.V."/>
            <person name="Nagy L.G."/>
            <person name="Hibbett D."/>
            <person name="Henrissat B."/>
            <person name="Matheny P.B."/>
            <person name="Labbe J."/>
            <person name="Martin F.M."/>
        </authorList>
    </citation>
    <scope>NUCLEOTIDE SEQUENCE</scope>
    <source>
        <strain evidence="1">EC-137</strain>
    </source>
</reference>
<dbReference type="Proteomes" id="UP000814128">
    <property type="component" value="Unassembled WGS sequence"/>
</dbReference>
<keyword evidence="2" id="KW-1185">Reference proteome</keyword>
<dbReference type="EMBL" id="MU273651">
    <property type="protein sequence ID" value="KAI0029882.1"/>
    <property type="molecule type" value="Genomic_DNA"/>
</dbReference>
<gene>
    <name evidence="1" type="ORF">K488DRAFT_79915</name>
</gene>
<accession>A0ACB8QE06</accession>
<reference evidence="1" key="1">
    <citation type="submission" date="2021-02" db="EMBL/GenBank/DDBJ databases">
        <authorList>
            <consortium name="DOE Joint Genome Institute"/>
            <person name="Ahrendt S."/>
            <person name="Looney B.P."/>
            <person name="Miyauchi S."/>
            <person name="Morin E."/>
            <person name="Drula E."/>
            <person name="Courty P.E."/>
            <person name="Chicoki N."/>
            <person name="Fauchery L."/>
            <person name="Kohler A."/>
            <person name="Kuo A."/>
            <person name="Labutti K."/>
            <person name="Pangilinan J."/>
            <person name="Lipzen A."/>
            <person name="Riley R."/>
            <person name="Andreopoulos W."/>
            <person name="He G."/>
            <person name="Johnson J."/>
            <person name="Barry K.W."/>
            <person name="Grigoriev I.V."/>
            <person name="Nagy L."/>
            <person name="Hibbett D."/>
            <person name="Henrissat B."/>
            <person name="Matheny P.B."/>
            <person name="Labbe J."/>
            <person name="Martin F."/>
        </authorList>
    </citation>
    <scope>NUCLEOTIDE SEQUENCE</scope>
    <source>
        <strain evidence="1">EC-137</strain>
    </source>
</reference>
<sequence length="475" mass="52142">MSAPSFLASIWQTIASRTANSSVRPEAGPASEVYLKRQAQQSLNVVVVGAGLGGLAAAYCLGRTGHKVTVLEQAPVAGEVGAGIQISPNISRLFWRWGIGEQLEAQGVRPGAFSFRRYCTGEQVGWSPLGDQMVKDHGAPYYHIHRADLFVLLHGIAQQHATIHLNAKVVDIEPSVPSLTLESGSVVKADLIVGADGVKSMLRGVVLGKPDEAMPTGDAAYRAIVPVSEFEKDPDLKPFVDKPEMTAWMGPDRHMMMYKIRPTDMNIVLAHPDHGAKESYTWAGDVHKMREEFSDFEPRVQKILSLVPRTLDWRLVDRPPVPQWVHTDGKLTLLGDACHPMLPYRAQGAAMAIEDAAVLGTLLSHITSREQLPAFLAAYQDIRIDRATKAQLSSRLNQRIFHHPDGPEQLARDASMREAMIAFQSGNSEALTHTGNANQWADRQKNIESFSYDAEAIAVQWWEKNGDNVLKASAA</sequence>
<protein>
    <submittedName>
        <fullName evidence="1">FAD/NAD(P)-binding domain-containing protein</fullName>
    </submittedName>
</protein>
<name>A0ACB8QE06_9AGAM</name>
<proteinExistence type="predicted"/>
<evidence type="ECO:0000313" key="1">
    <source>
        <dbReference type="EMBL" id="KAI0029882.1"/>
    </source>
</evidence>
<evidence type="ECO:0000313" key="2">
    <source>
        <dbReference type="Proteomes" id="UP000814128"/>
    </source>
</evidence>
<organism evidence="1 2">
    <name type="scientific">Vararia minispora EC-137</name>
    <dbReference type="NCBI Taxonomy" id="1314806"/>
    <lineage>
        <taxon>Eukaryota</taxon>
        <taxon>Fungi</taxon>
        <taxon>Dikarya</taxon>
        <taxon>Basidiomycota</taxon>
        <taxon>Agaricomycotina</taxon>
        <taxon>Agaricomycetes</taxon>
        <taxon>Russulales</taxon>
        <taxon>Lachnocladiaceae</taxon>
        <taxon>Vararia</taxon>
    </lineage>
</organism>
<comment type="caution">
    <text evidence="1">The sequence shown here is derived from an EMBL/GenBank/DDBJ whole genome shotgun (WGS) entry which is preliminary data.</text>
</comment>